<dbReference type="GO" id="GO:0019867">
    <property type="term" value="C:outer membrane"/>
    <property type="evidence" value="ECO:0007669"/>
    <property type="project" value="InterPro"/>
</dbReference>
<name>A0A060UQE3_9PROT</name>
<evidence type="ECO:0000313" key="3">
    <source>
        <dbReference type="EMBL" id="SMH66661.1"/>
    </source>
</evidence>
<keyword evidence="1" id="KW-0472">Membrane</keyword>
<dbReference type="AlphaFoldDB" id="A0A060UQE3"/>
<reference evidence="2" key="2">
    <citation type="submission" date="2014-07" db="EMBL/GenBank/DDBJ databases">
        <title>Initial genome analysis of the psychrotolerant acidophile Acidithiobacillus ferrivorans CF27: insights into iron and sulfur oxidation pathways and into biofilm formation.</title>
        <authorList>
            <person name="Talla E."/>
            <person name="Hedrich S."/>
            <person name="Mangenot S."/>
            <person name="Ji B."/>
            <person name="Johnson D.B."/>
            <person name="Barbe V."/>
            <person name="Bonnefoy V."/>
        </authorList>
    </citation>
    <scope>NUCLEOTIDE SEQUENCE [LARGE SCALE GENOMIC DNA]</scope>
    <source>
        <strain evidence="2">CF27</strain>
    </source>
</reference>
<dbReference type="Proteomes" id="UP000193925">
    <property type="component" value="Chromosome AFERRI"/>
</dbReference>
<sequence length="92" mass="10840">MQAVRMPNHVDDTQQILFWDVEEVAVVAMFFIIGYVMRELTICIVLSIGVVYLFSGWKNNQLNGVLPHMSYQFGWWRLNDVFRNGNIKEWIS</sequence>
<evidence type="ECO:0000313" key="2">
    <source>
        <dbReference type="EMBL" id="CDQ08988.1"/>
    </source>
</evidence>
<reference evidence="3 4" key="3">
    <citation type="submission" date="2017-03" db="EMBL/GenBank/DDBJ databases">
        <authorList>
            <person name="Regsiter A."/>
            <person name="William W."/>
        </authorList>
    </citation>
    <scope>NUCLEOTIDE SEQUENCE [LARGE SCALE GENOMIC DNA]</scope>
    <source>
        <strain evidence="3">PRJEB5721</strain>
    </source>
</reference>
<reference evidence="2" key="1">
    <citation type="submission" date="2014-03" db="EMBL/GenBank/DDBJ databases">
        <authorList>
            <person name="Genoscope - CEA"/>
        </authorList>
    </citation>
    <scope>NUCLEOTIDE SEQUENCE [LARGE SCALE GENOMIC DNA]</scope>
    <source>
        <strain evidence="2">CF27</strain>
    </source>
</reference>
<dbReference type="EMBL" id="CCCS020000006">
    <property type="protein sequence ID" value="CDQ08988.1"/>
    <property type="molecule type" value="Genomic_DNA"/>
</dbReference>
<dbReference type="Pfam" id="PF07178">
    <property type="entry name" value="TraL"/>
    <property type="match status" value="1"/>
</dbReference>
<dbReference type="EMBL" id="LT841305">
    <property type="protein sequence ID" value="SMH66661.1"/>
    <property type="molecule type" value="Genomic_DNA"/>
</dbReference>
<keyword evidence="4" id="KW-1185">Reference proteome</keyword>
<evidence type="ECO:0000313" key="4">
    <source>
        <dbReference type="Proteomes" id="UP000193925"/>
    </source>
</evidence>
<accession>A0A060UQE3</accession>
<protein>
    <submittedName>
        <fullName evidence="2">Type IV conjugative transfer system protein TraL</fullName>
    </submittedName>
</protein>
<dbReference type="NCBIfam" id="TIGR02762">
    <property type="entry name" value="TraL_TIGR"/>
    <property type="match status" value="1"/>
</dbReference>
<proteinExistence type="predicted"/>
<dbReference type="RefSeq" id="WP_035191345.1">
    <property type="nucleotide sequence ID" value="NZ_CCCS020000006.1"/>
</dbReference>
<keyword evidence="1" id="KW-0812">Transmembrane</keyword>
<organism evidence="2">
    <name type="scientific">Acidithiobacillus ferrivorans</name>
    <dbReference type="NCBI Taxonomy" id="160808"/>
    <lineage>
        <taxon>Bacteria</taxon>
        <taxon>Pseudomonadati</taxon>
        <taxon>Pseudomonadota</taxon>
        <taxon>Acidithiobacillia</taxon>
        <taxon>Acidithiobacillales</taxon>
        <taxon>Acidithiobacillaceae</taxon>
        <taxon>Acidithiobacillus</taxon>
    </lineage>
</organism>
<dbReference type="InterPro" id="IPR009838">
    <property type="entry name" value="T4SS_TraL"/>
</dbReference>
<feature type="transmembrane region" description="Helical" evidence="1">
    <location>
        <begin position="27"/>
        <end position="54"/>
    </location>
</feature>
<keyword evidence="1" id="KW-1133">Transmembrane helix</keyword>
<evidence type="ECO:0000256" key="1">
    <source>
        <dbReference type="SAM" id="Phobius"/>
    </source>
</evidence>
<gene>
    <name evidence="2" type="ORF">AFERRI_140053</name>
    <name evidence="3" type="ORF">AFERRI_40009</name>
</gene>